<keyword evidence="7 10" id="KW-0472">Membrane</keyword>
<dbReference type="RefSeq" id="WP_008236679.1">
    <property type="nucleotide sequence ID" value="NZ_AJJU01000002.1"/>
</dbReference>
<dbReference type="PANTHER" id="PTHR30069:SF29">
    <property type="entry name" value="HEMOGLOBIN AND HEMOGLOBIN-HAPTOGLOBIN-BINDING PROTEIN 1-RELATED"/>
    <property type="match status" value="1"/>
</dbReference>
<dbReference type="Gene3D" id="2.40.170.20">
    <property type="entry name" value="TonB-dependent receptor, beta-barrel domain"/>
    <property type="match status" value="1"/>
</dbReference>
<evidence type="ECO:0000256" key="3">
    <source>
        <dbReference type="ARBA" id="ARBA00022452"/>
    </source>
</evidence>
<feature type="signal peptide" evidence="12">
    <location>
        <begin position="1"/>
        <end position="24"/>
    </location>
</feature>
<evidence type="ECO:0000256" key="12">
    <source>
        <dbReference type="SAM" id="SignalP"/>
    </source>
</evidence>
<dbReference type="Pfam" id="PF13715">
    <property type="entry name" value="CarbopepD_reg_2"/>
    <property type="match status" value="1"/>
</dbReference>
<dbReference type="InterPro" id="IPR008969">
    <property type="entry name" value="CarboxyPept-like_regulatory"/>
</dbReference>
<dbReference type="eggNOG" id="COG4771">
    <property type="taxonomic scope" value="Bacteria"/>
</dbReference>
<dbReference type="STRING" id="946077.W5A_01525"/>
<keyword evidence="16" id="KW-1185">Reference proteome</keyword>
<dbReference type="GO" id="GO:0015344">
    <property type="term" value="F:siderophore uptake transmembrane transporter activity"/>
    <property type="evidence" value="ECO:0007669"/>
    <property type="project" value="TreeGrafter"/>
</dbReference>
<organism evidence="15 16">
    <name type="scientific">Imtechella halotolerans K1</name>
    <dbReference type="NCBI Taxonomy" id="946077"/>
    <lineage>
        <taxon>Bacteria</taxon>
        <taxon>Pseudomonadati</taxon>
        <taxon>Bacteroidota</taxon>
        <taxon>Flavobacteriia</taxon>
        <taxon>Flavobacteriales</taxon>
        <taxon>Flavobacteriaceae</taxon>
        <taxon>Imtechella</taxon>
    </lineage>
</organism>
<dbReference type="AlphaFoldDB" id="I0WJU6"/>
<dbReference type="InterPro" id="IPR000531">
    <property type="entry name" value="Beta-barrel_TonB"/>
</dbReference>
<sequence length="807" mass="91361">MKYLIKMRYVACLLCFLWGLKAFSQQIKVIDAETRQPMAGVTVINQDKSKALVTDGKGIVEVGIFTPSDKLIFSHVGYRQKSFTLKELIKLKNVVYLELSSEQLNEVVLSVSKWQQRKKDLPVKIASIRAADIRFTNPQTSADLLQHSGKVFVQKSQLGGGSPMIRGFATNRLLLSVDGVRMNNAIFRGGNIQNVISVDPFSIQKTEVIFGPGSMIYGSDAIGGVMNFYTHDPLLSSNEQPTINGEFNLRYASANFEKTANLKLRMGWQKWASLTTVSVTDFDDLVMGKYGPDEYLRPTYVITKDGQDMLVNNSNPRRQKPSGYSQFNFLQKIKYVPSENTNYQLGLYYTTTSDFSRYDRLIRPRGDGLRSAVWDYGPQSWAMANFQMQRNIATVIYDSFKLTSAYQFFEESRMDRNFGSSDLFTTKENVHAYSVNVDFEKHLTPSWNLFYGSEFIHNRVFSKGNVKDIYSGSMEETASRYPDNSTWESIAFYMNSQYKWRSNLNLLAGIRYNHVFVDAEFDNRFYEFPFSGAHVTAGAITGSLGLSWTPSESWQFTLNGTTAFRAPNIDDVGKIFDSEPGSVVVPNPKLKHEYAYTGELGISKDFGGKLILSAATYYTFLNNALVRRDFHLNGETTIEYQGELSKVQAIQNAAKAHVYGLELGLEAVLTKELHFISNVNWTKGEEELDDKSKAPLRHAAPLFGDAHLVWKEQFFKIDFFTNFNGKIASNDLAPSESAKEYIYAKDNNGRPYVPAWQTINLRTSAQLNKSWETTLTWENITNELYRPYSSGISAAGSNLIIGVRYLF</sequence>
<keyword evidence="8 15" id="KW-0675">Receptor</keyword>
<dbReference type="Pfam" id="PF00593">
    <property type="entry name" value="TonB_dep_Rec_b-barrel"/>
    <property type="match status" value="1"/>
</dbReference>
<evidence type="ECO:0000313" key="16">
    <source>
        <dbReference type="Proteomes" id="UP000005938"/>
    </source>
</evidence>
<dbReference type="SUPFAM" id="SSF56935">
    <property type="entry name" value="Porins"/>
    <property type="match status" value="1"/>
</dbReference>
<feature type="domain" description="TonB-dependent receptor-like beta-barrel" evidence="13">
    <location>
        <begin position="339"/>
        <end position="779"/>
    </location>
</feature>
<name>I0WJU6_9FLAO</name>
<dbReference type="EMBL" id="AJJU01000002">
    <property type="protein sequence ID" value="EID76662.1"/>
    <property type="molecule type" value="Genomic_DNA"/>
</dbReference>
<dbReference type="Pfam" id="PF07715">
    <property type="entry name" value="Plug"/>
    <property type="match status" value="1"/>
</dbReference>
<evidence type="ECO:0000256" key="8">
    <source>
        <dbReference type="ARBA" id="ARBA00023170"/>
    </source>
</evidence>
<keyword evidence="3 10" id="KW-1134">Transmembrane beta strand</keyword>
<dbReference type="SUPFAM" id="SSF49464">
    <property type="entry name" value="Carboxypeptidase regulatory domain-like"/>
    <property type="match status" value="1"/>
</dbReference>
<evidence type="ECO:0000256" key="7">
    <source>
        <dbReference type="ARBA" id="ARBA00023136"/>
    </source>
</evidence>
<evidence type="ECO:0000256" key="5">
    <source>
        <dbReference type="ARBA" id="ARBA00022729"/>
    </source>
</evidence>
<feature type="chain" id="PRO_5003636220" evidence="12">
    <location>
        <begin position="25"/>
        <end position="807"/>
    </location>
</feature>
<evidence type="ECO:0000256" key="10">
    <source>
        <dbReference type="PROSITE-ProRule" id="PRU01360"/>
    </source>
</evidence>
<comment type="caution">
    <text evidence="15">The sequence shown here is derived from an EMBL/GenBank/DDBJ whole genome shotgun (WGS) entry which is preliminary data.</text>
</comment>
<comment type="subcellular location">
    <subcellularLocation>
        <location evidence="1 10">Cell outer membrane</location>
        <topology evidence="1 10">Multi-pass membrane protein</topology>
    </subcellularLocation>
</comment>
<evidence type="ECO:0000256" key="2">
    <source>
        <dbReference type="ARBA" id="ARBA00022448"/>
    </source>
</evidence>
<evidence type="ECO:0000256" key="9">
    <source>
        <dbReference type="ARBA" id="ARBA00023237"/>
    </source>
</evidence>
<dbReference type="InterPro" id="IPR037066">
    <property type="entry name" value="Plug_dom_sf"/>
</dbReference>
<evidence type="ECO:0000256" key="6">
    <source>
        <dbReference type="ARBA" id="ARBA00023077"/>
    </source>
</evidence>
<evidence type="ECO:0000256" key="11">
    <source>
        <dbReference type="RuleBase" id="RU003357"/>
    </source>
</evidence>
<keyword evidence="4 10" id="KW-0812">Transmembrane</keyword>
<accession>I0WJU6</accession>
<dbReference type="GO" id="GO:0009279">
    <property type="term" value="C:cell outer membrane"/>
    <property type="evidence" value="ECO:0007669"/>
    <property type="project" value="UniProtKB-SubCell"/>
</dbReference>
<comment type="similarity">
    <text evidence="10 11">Belongs to the TonB-dependent receptor family.</text>
</comment>
<dbReference type="PATRIC" id="fig|946077.3.peg.314"/>
<dbReference type="InterPro" id="IPR036942">
    <property type="entry name" value="Beta-barrel_TonB_sf"/>
</dbReference>
<dbReference type="Gene3D" id="2.170.130.10">
    <property type="entry name" value="TonB-dependent receptor, plug domain"/>
    <property type="match status" value="1"/>
</dbReference>
<evidence type="ECO:0000256" key="4">
    <source>
        <dbReference type="ARBA" id="ARBA00022692"/>
    </source>
</evidence>
<dbReference type="Proteomes" id="UP000005938">
    <property type="component" value="Unassembled WGS sequence"/>
</dbReference>
<keyword evidence="6 11" id="KW-0798">TonB box</keyword>
<keyword evidence="2 10" id="KW-0813">Transport</keyword>
<evidence type="ECO:0000313" key="15">
    <source>
        <dbReference type="EMBL" id="EID76662.1"/>
    </source>
</evidence>
<dbReference type="PANTHER" id="PTHR30069">
    <property type="entry name" value="TONB-DEPENDENT OUTER MEMBRANE RECEPTOR"/>
    <property type="match status" value="1"/>
</dbReference>
<dbReference type="InterPro" id="IPR012910">
    <property type="entry name" value="Plug_dom"/>
</dbReference>
<evidence type="ECO:0000259" key="13">
    <source>
        <dbReference type="Pfam" id="PF00593"/>
    </source>
</evidence>
<dbReference type="GO" id="GO:0044718">
    <property type="term" value="P:siderophore transmembrane transport"/>
    <property type="evidence" value="ECO:0007669"/>
    <property type="project" value="TreeGrafter"/>
</dbReference>
<evidence type="ECO:0000259" key="14">
    <source>
        <dbReference type="Pfam" id="PF07715"/>
    </source>
</evidence>
<keyword evidence="9 10" id="KW-0998">Cell outer membrane</keyword>
<protein>
    <submittedName>
        <fullName evidence="15">TonB-dependent receptor</fullName>
    </submittedName>
</protein>
<evidence type="ECO:0000256" key="1">
    <source>
        <dbReference type="ARBA" id="ARBA00004571"/>
    </source>
</evidence>
<dbReference type="InterPro" id="IPR039426">
    <property type="entry name" value="TonB-dep_rcpt-like"/>
</dbReference>
<keyword evidence="5 12" id="KW-0732">Signal</keyword>
<proteinExistence type="inferred from homology"/>
<feature type="domain" description="TonB-dependent receptor plug" evidence="14">
    <location>
        <begin position="118"/>
        <end position="225"/>
    </location>
</feature>
<dbReference type="PROSITE" id="PS52016">
    <property type="entry name" value="TONB_DEPENDENT_REC_3"/>
    <property type="match status" value="1"/>
</dbReference>
<reference evidence="15 16" key="1">
    <citation type="journal article" date="2012" name="J. Bacteriol.">
        <title>Genome Sequence of the Halotolerant Bacterium Imtechella halotolerans K1T.</title>
        <authorList>
            <person name="Kumar S."/>
            <person name="Vikram S."/>
            <person name="Subramanian S."/>
            <person name="Raghava G.P."/>
            <person name="Pinnaka A.K."/>
        </authorList>
    </citation>
    <scope>NUCLEOTIDE SEQUENCE [LARGE SCALE GENOMIC DNA]</scope>
    <source>
        <strain evidence="15 16">K1</strain>
    </source>
</reference>
<dbReference type="OrthoDB" id="9764669at2"/>
<gene>
    <name evidence="15" type="ORF">W5A_01525</name>
</gene>